<gene>
    <name evidence="1" type="ORF">QWZ16_06480</name>
</gene>
<dbReference type="Proteomes" id="UP001238540">
    <property type="component" value="Unassembled WGS sequence"/>
</dbReference>
<sequence length="44" mass="5114">MELPYVLSRMRRVGCRYLDKNKALCAVATRWQKGGNTFAAPVWR</sequence>
<evidence type="ECO:0000313" key="1">
    <source>
        <dbReference type="EMBL" id="MDN3609366.1"/>
    </source>
</evidence>
<reference evidence="2" key="1">
    <citation type="journal article" date="2019" name="Int. J. Syst. Evol. Microbiol.">
        <title>The Global Catalogue of Microorganisms (GCM) 10K type strain sequencing project: providing services to taxonomists for standard genome sequencing and annotation.</title>
        <authorList>
            <consortium name="The Broad Institute Genomics Platform"/>
            <consortium name="The Broad Institute Genome Sequencing Center for Infectious Disease"/>
            <person name="Wu L."/>
            <person name="Ma J."/>
        </authorList>
    </citation>
    <scope>NUCLEOTIDE SEQUENCE [LARGE SCALE GENOMIC DNA]</scope>
    <source>
        <strain evidence="2">CECT 7398</strain>
    </source>
</reference>
<protein>
    <submittedName>
        <fullName evidence="1">Uncharacterized protein</fullName>
    </submittedName>
</protein>
<evidence type="ECO:0000313" key="2">
    <source>
        <dbReference type="Proteomes" id="UP001238540"/>
    </source>
</evidence>
<proteinExistence type="predicted"/>
<organism evidence="1 2">
    <name type="scientific">Vibrio ostreicida</name>
    <dbReference type="NCBI Taxonomy" id="526588"/>
    <lineage>
        <taxon>Bacteria</taxon>
        <taxon>Pseudomonadati</taxon>
        <taxon>Pseudomonadota</taxon>
        <taxon>Gammaproteobacteria</taxon>
        <taxon>Vibrionales</taxon>
        <taxon>Vibrionaceae</taxon>
        <taxon>Vibrio</taxon>
    </lineage>
</organism>
<dbReference type="EMBL" id="JAUFQC010000001">
    <property type="protein sequence ID" value="MDN3609366.1"/>
    <property type="molecule type" value="Genomic_DNA"/>
</dbReference>
<name>A0ABT8BSF6_9VIBR</name>
<dbReference type="RefSeq" id="WP_290311169.1">
    <property type="nucleotide sequence ID" value="NZ_JAUFQC010000001.1"/>
</dbReference>
<comment type="caution">
    <text evidence="1">The sequence shown here is derived from an EMBL/GenBank/DDBJ whole genome shotgun (WGS) entry which is preliminary data.</text>
</comment>
<keyword evidence="2" id="KW-1185">Reference proteome</keyword>
<accession>A0ABT8BSF6</accession>